<dbReference type="Pfam" id="PF18995">
    <property type="entry name" value="PRT6_C"/>
    <property type="match status" value="1"/>
</dbReference>
<feature type="compositionally biased region" description="Low complexity" evidence="2">
    <location>
        <begin position="1"/>
        <end position="13"/>
    </location>
</feature>
<reference evidence="4 5" key="1">
    <citation type="submission" date="2024-05" db="EMBL/GenBank/DDBJ databases">
        <authorList>
            <person name="Wallberg A."/>
        </authorList>
    </citation>
    <scope>NUCLEOTIDE SEQUENCE [LARGE SCALE GENOMIC DNA]</scope>
</reference>
<accession>A0AAV2Q2C9</accession>
<name>A0AAV2Q2C9_MEGNR</name>
<comment type="similarity">
    <text evidence="1">Belongs to the E3 ubiquitin-protein ligase UBR1-like family.</text>
</comment>
<keyword evidence="1" id="KW-0833">Ubl conjugation pathway</keyword>
<sequence>QSISYGSGNSSGSKGEDDNSDDPDSDTGAPSSPAAPSVAGAGPSGSPGPTAVGAVAVAGGATGSTGGGAVWRQQLPQRLLESRPSWSRLYKKHKKGIGSDSKDEDESSGMNEVVTWSAPSIPTVTAELLSRISPQSVEAFTALFNNPSATGLPTLPNKTHDMMGNFTQAVYNRGLNVPSNMNSPRVCLMVWNTTAYTIRTLEETQRNSNRALLTSMPNRQKDCLGALIKVSAYVCMSVRKKHVESGGIRLLSILLEGGEALPCVLELDAFSTLVTLVLSLPSILPGIHATAIGSTQDLYLLQLCFLAHLVQLLLTYHPQRQQQQSQQPQAMDVDGAFDETLE</sequence>
<protein>
    <recommendedName>
        <fullName evidence="1">E3 ubiquitin-protein ligase</fullName>
        <ecNumber evidence="1">2.3.2.27</ecNumber>
    </recommendedName>
</protein>
<keyword evidence="5" id="KW-1185">Reference proteome</keyword>
<keyword evidence="1" id="KW-0863">Zinc-finger</keyword>
<feature type="compositionally biased region" description="Low complexity" evidence="2">
    <location>
        <begin position="47"/>
        <end position="59"/>
    </location>
</feature>
<dbReference type="EC" id="2.3.2.27" evidence="1"/>
<feature type="compositionally biased region" description="Low complexity" evidence="2">
    <location>
        <begin position="26"/>
        <end position="41"/>
    </location>
</feature>
<feature type="domain" description="E3 ubiquitin-protein ligase UBR-like C-terminal" evidence="3">
    <location>
        <begin position="167"/>
        <end position="327"/>
    </location>
</feature>
<dbReference type="GO" id="GO:0008270">
    <property type="term" value="F:zinc ion binding"/>
    <property type="evidence" value="ECO:0007669"/>
    <property type="project" value="UniProtKB-UniRule"/>
</dbReference>
<evidence type="ECO:0000313" key="4">
    <source>
        <dbReference type="EMBL" id="CAL4069254.1"/>
    </source>
</evidence>
<organism evidence="4 5">
    <name type="scientific">Meganyctiphanes norvegica</name>
    <name type="common">Northern krill</name>
    <name type="synonym">Thysanopoda norvegica</name>
    <dbReference type="NCBI Taxonomy" id="48144"/>
    <lineage>
        <taxon>Eukaryota</taxon>
        <taxon>Metazoa</taxon>
        <taxon>Ecdysozoa</taxon>
        <taxon>Arthropoda</taxon>
        <taxon>Crustacea</taxon>
        <taxon>Multicrustacea</taxon>
        <taxon>Malacostraca</taxon>
        <taxon>Eumalacostraca</taxon>
        <taxon>Eucarida</taxon>
        <taxon>Euphausiacea</taxon>
        <taxon>Euphausiidae</taxon>
        <taxon>Meganyctiphanes</taxon>
    </lineage>
</organism>
<gene>
    <name evidence="4" type="ORF">MNOR_LOCUS7701</name>
</gene>
<proteinExistence type="inferred from homology"/>
<comment type="catalytic activity">
    <reaction evidence="1">
        <text>S-ubiquitinyl-[E2 ubiquitin-conjugating enzyme]-L-cysteine + [acceptor protein]-L-lysine = [E2 ubiquitin-conjugating enzyme]-L-cysteine + N(6)-ubiquitinyl-[acceptor protein]-L-lysine.</text>
        <dbReference type="EC" id="2.3.2.27"/>
    </reaction>
</comment>
<dbReference type="InterPro" id="IPR039164">
    <property type="entry name" value="UBR1-like"/>
</dbReference>
<feature type="region of interest" description="Disordered" evidence="2">
    <location>
        <begin position="1"/>
        <end position="76"/>
    </location>
</feature>
<dbReference type="GO" id="GO:0000151">
    <property type="term" value="C:ubiquitin ligase complex"/>
    <property type="evidence" value="ECO:0007669"/>
    <property type="project" value="TreeGrafter"/>
</dbReference>
<dbReference type="GO" id="GO:0005737">
    <property type="term" value="C:cytoplasm"/>
    <property type="evidence" value="ECO:0007669"/>
    <property type="project" value="TreeGrafter"/>
</dbReference>
<dbReference type="GO" id="GO:0016567">
    <property type="term" value="P:protein ubiquitination"/>
    <property type="evidence" value="ECO:0007669"/>
    <property type="project" value="UniProtKB-UniRule"/>
</dbReference>
<evidence type="ECO:0000256" key="2">
    <source>
        <dbReference type="SAM" id="MobiDB-lite"/>
    </source>
</evidence>
<feature type="non-terminal residue" evidence="4">
    <location>
        <position position="1"/>
    </location>
</feature>
<evidence type="ECO:0000256" key="1">
    <source>
        <dbReference type="RuleBase" id="RU366018"/>
    </source>
</evidence>
<dbReference type="EMBL" id="CAXKWB010003436">
    <property type="protein sequence ID" value="CAL4069254.1"/>
    <property type="molecule type" value="Genomic_DNA"/>
</dbReference>
<keyword evidence="1" id="KW-0808">Transferase</keyword>
<evidence type="ECO:0000259" key="3">
    <source>
        <dbReference type="Pfam" id="PF18995"/>
    </source>
</evidence>
<evidence type="ECO:0000313" key="5">
    <source>
        <dbReference type="Proteomes" id="UP001497623"/>
    </source>
</evidence>
<dbReference type="AlphaFoldDB" id="A0AAV2Q2C9"/>
<keyword evidence="1" id="KW-0479">Metal-binding</keyword>
<comment type="function">
    <text evidence="1">Ubiquitin ligase protein which is a component of the N-end rule pathway. Recognizes and binds to proteins bearing specific N-terminal residues that are destabilizing according to the N-end rule, leading to their ubiquitination and subsequent degradation.</text>
</comment>
<dbReference type="InterPro" id="IPR044046">
    <property type="entry name" value="E3_ligase_UBR-like_C"/>
</dbReference>
<dbReference type="GO" id="GO:0061630">
    <property type="term" value="F:ubiquitin protein ligase activity"/>
    <property type="evidence" value="ECO:0007669"/>
    <property type="project" value="UniProtKB-UniRule"/>
</dbReference>
<keyword evidence="1" id="KW-0862">Zinc</keyword>
<feature type="compositionally biased region" description="Gly residues" evidence="2">
    <location>
        <begin position="60"/>
        <end position="69"/>
    </location>
</feature>
<dbReference type="Proteomes" id="UP001497623">
    <property type="component" value="Unassembled WGS sequence"/>
</dbReference>
<dbReference type="PANTHER" id="PTHR21497:SF24">
    <property type="entry name" value="E3 UBIQUITIN-PROTEIN LIGASE UBR1"/>
    <property type="match status" value="1"/>
</dbReference>
<comment type="pathway">
    <text evidence="1">Protein modification; protein ubiquitination.</text>
</comment>
<feature type="non-terminal residue" evidence="4">
    <location>
        <position position="342"/>
    </location>
</feature>
<dbReference type="GO" id="GO:0071596">
    <property type="term" value="P:ubiquitin-dependent protein catabolic process via the N-end rule pathway"/>
    <property type="evidence" value="ECO:0007669"/>
    <property type="project" value="UniProtKB-UniRule"/>
</dbReference>
<comment type="caution">
    <text evidence="4">The sequence shown here is derived from an EMBL/GenBank/DDBJ whole genome shotgun (WGS) entry which is preliminary data.</text>
</comment>
<dbReference type="PANTHER" id="PTHR21497">
    <property type="entry name" value="UBIQUITIN LIGASE E3 ALPHA-RELATED"/>
    <property type="match status" value="1"/>
</dbReference>